<dbReference type="InterPro" id="IPR001851">
    <property type="entry name" value="ABC_transp_permease"/>
</dbReference>
<evidence type="ECO:0000256" key="1">
    <source>
        <dbReference type="ARBA" id="ARBA00004429"/>
    </source>
</evidence>
<feature type="transmembrane region" description="Helical" evidence="7">
    <location>
        <begin position="296"/>
        <end position="324"/>
    </location>
</feature>
<sequence>MADSSTLKTTQTADHELVAASAGGEVASFEKETLSFVEKTHRFFHANPTAAPAIVLLLAVIAFSMIIGDRFLHPFNMSLILQQVTIIGILGIAQTLIILTAGIDLSVGAIMVLTSVIMGKMAIDVGLPPEIALLAGIAAGAIAGYINGILVTLFRLPPFIVTLGTWNIFFALNLWYSKSETIRSQAIEQTAPLLHWTGHTIELFGAKLTYGSLLMLALFALIWYALNWTAWGKHVYATGDDPGAASLAGIRTNRILMSVYIVAGAICAIGAWALIGRIGSVSPQAGMTANLDSITAVVIGGCSLFGGRGSIFGTLIGALVVGVFRNGLALAGVDVLWQEFTVGLLIIVAVGMDQWIRKV</sequence>
<dbReference type="AlphaFoldDB" id="A0A1H9GJZ0"/>
<name>A0A1H9GJZ0_9GAMM</name>
<evidence type="ECO:0000313" key="9">
    <source>
        <dbReference type="Proteomes" id="UP000198749"/>
    </source>
</evidence>
<gene>
    <name evidence="8" type="ORF">SAMN03080615_01725</name>
</gene>
<organism evidence="8 9">
    <name type="scientific">Amphritea atlantica</name>
    <dbReference type="NCBI Taxonomy" id="355243"/>
    <lineage>
        <taxon>Bacteria</taxon>
        <taxon>Pseudomonadati</taxon>
        <taxon>Pseudomonadota</taxon>
        <taxon>Gammaproteobacteria</taxon>
        <taxon>Oceanospirillales</taxon>
        <taxon>Oceanospirillaceae</taxon>
        <taxon>Amphritea</taxon>
    </lineage>
</organism>
<dbReference type="PANTHER" id="PTHR32196:SF72">
    <property type="entry name" value="RIBOSE IMPORT PERMEASE PROTEIN RBSC"/>
    <property type="match status" value="1"/>
</dbReference>
<feature type="transmembrane region" description="Helical" evidence="7">
    <location>
        <begin position="130"/>
        <end position="150"/>
    </location>
</feature>
<protein>
    <submittedName>
        <fullName evidence="8">Mannose ABC transporter membrane protein/fructose ABC transporter membrane protein/ribose ABC transporter membrane protein</fullName>
    </submittedName>
</protein>
<evidence type="ECO:0000256" key="4">
    <source>
        <dbReference type="ARBA" id="ARBA00022692"/>
    </source>
</evidence>
<evidence type="ECO:0000313" key="8">
    <source>
        <dbReference type="EMBL" id="SEQ50354.1"/>
    </source>
</evidence>
<feature type="transmembrane region" description="Helical" evidence="7">
    <location>
        <begin position="105"/>
        <end position="123"/>
    </location>
</feature>
<feature type="transmembrane region" description="Helical" evidence="7">
    <location>
        <begin position="255"/>
        <end position="275"/>
    </location>
</feature>
<feature type="transmembrane region" description="Helical" evidence="7">
    <location>
        <begin position="49"/>
        <end position="67"/>
    </location>
</feature>
<dbReference type="STRING" id="355243.SAMN03080615_01725"/>
<comment type="subcellular location">
    <subcellularLocation>
        <location evidence="1">Cell inner membrane</location>
        <topology evidence="1">Multi-pass membrane protein</topology>
    </subcellularLocation>
</comment>
<dbReference type="OrthoDB" id="5422926at2"/>
<evidence type="ECO:0000256" key="6">
    <source>
        <dbReference type="ARBA" id="ARBA00023136"/>
    </source>
</evidence>
<accession>A0A1H9GJZ0</accession>
<dbReference type="EMBL" id="FOGB01000004">
    <property type="protein sequence ID" value="SEQ50354.1"/>
    <property type="molecule type" value="Genomic_DNA"/>
</dbReference>
<dbReference type="RefSeq" id="WP_091356652.1">
    <property type="nucleotide sequence ID" value="NZ_AP025284.1"/>
</dbReference>
<reference evidence="9" key="1">
    <citation type="submission" date="2016-10" db="EMBL/GenBank/DDBJ databases">
        <authorList>
            <person name="Varghese N."/>
            <person name="Submissions S."/>
        </authorList>
    </citation>
    <scope>NUCLEOTIDE SEQUENCE [LARGE SCALE GENOMIC DNA]</scope>
    <source>
        <strain evidence="9">DSM 18887</strain>
    </source>
</reference>
<evidence type="ECO:0000256" key="7">
    <source>
        <dbReference type="SAM" id="Phobius"/>
    </source>
</evidence>
<feature type="transmembrane region" description="Helical" evidence="7">
    <location>
        <begin position="208"/>
        <end position="226"/>
    </location>
</feature>
<keyword evidence="5 7" id="KW-1133">Transmembrane helix</keyword>
<comment type="similarity">
    <text evidence="2">Belongs to the binding-protein-dependent transport system permease family. AraH/RbsC subfamily.</text>
</comment>
<dbReference type="GO" id="GO:0022857">
    <property type="term" value="F:transmembrane transporter activity"/>
    <property type="evidence" value="ECO:0007669"/>
    <property type="project" value="InterPro"/>
</dbReference>
<dbReference type="GO" id="GO:0005886">
    <property type="term" value="C:plasma membrane"/>
    <property type="evidence" value="ECO:0007669"/>
    <property type="project" value="UniProtKB-SubCell"/>
</dbReference>
<dbReference type="CDD" id="cd06579">
    <property type="entry name" value="TM_PBP1_transp_AraH_like"/>
    <property type="match status" value="1"/>
</dbReference>
<evidence type="ECO:0000256" key="5">
    <source>
        <dbReference type="ARBA" id="ARBA00022989"/>
    </source>
</evidence>
<keyword evidence="3" id="KW-1003">Cell membrane</keyword>
<feature type="transmembrane region" description="Helical" evidence="7">
    <location>
        <begin position="336"/>
        <end position="356"/>
    </location>
</feature>
<keyword evidence="6 7" id="KW-0472">Membrane</keyword>
<evidence type="ECO:0000256" key="3">
    <source>
        <dbReference type="ARBA" id="ARBA00022475"/>
    </source>
</evidence>
<dbReference type="Proteomes" id="UP000198749">
    <property type="component" value="Unassembled WGS sequence"/>
</dbReference>
<keyword evidence="9" id="KW-1185">Reference proteome</keyword>
<feature type="transmembrane region" description="Helical" evidence="7">
    <location>
        <begin position="156"/>
        <end position="176"/>
    </location>
</feature>
<proteinExistence type="inferred from homology"/>
<dbReference type="Pfam" id="PF02653">
    <property type="entry name" value="BPD_transp_2"/>
    <property type="match status" value="1"/>
</dbReference>
<feature type="transmembrane region" description="Helical" evidence="7">
    <location>
        <begin position="79"/>
        <end position="99"/>
    </location>
</feature>
<evidence type="ECO:0000256" key="2">
    <source>
        <dbReference type="ARBA" id="ARBA00007942"/>
    </source>
</evidence>
<dbReference type="PANTHER" id="PTHR32196">
    <property type="entry name" value="ABC TRANSPORTER PERMEASE PROTEIN YPHD-RELATED-RELATED"/>
    <property type="match status" value="1"/>
</dbReference>
<keyword evidence="4 7" id="KW-0812">Transmembrane</keyword>